<dbReference type="EMBL" id="CACRSZ010000040">
    <property type="protein sequence ID" value="VYT12273.1"/>
    <property type="molecule type" value="Genomic_DNA"/>
</dbReference>
<sequence>MIGFLAKILVTNWFTFAPIVVSEMVDLSGYVNIIELLGVLKGTFGSTNSLPCSSIASYLRTDLFRR</sequence>
<organism evidence="1">
    <name type="scientific">Bacteroides faecis</name>
    <dbReference type="NCBI Taxonomy" id="674529"/>
    <lineage>
        <taxon>Bacteria</taxon>
        <taxon>Pseudomonadati</taxon>
        <taxon>Bacteroidota</taxon>
        <taxon>Bacteroidia</taxon>
        <taxon>Bacteroidales</taxon>
        <taxon>Bacteroidaceae</taxon>
        <taxon>Bacteroides</taxon>
    </lineage>
</organism>
<name>A0A6N2U6K4_9BACE</name>
<gene>
    <name evidence="1" type="ORF">BFLFYP10_00512</name>
</gene>
<evidence type="ECO:0000313" key="1">
    <source>
        <dbReference type="EMBL" id="VYT12273.1"/>
    </source>
</evidence>
<proteinExistence type="predicted"/>
<accession>A0A6N2U6K4</accession>
<dbReference type="AlphaFoldDB" id="A0A6N2U6K4"/>
<reference evidence="1" key="1">
    <citation type="submission" date="2019-11" db="EMBL/GenBank/DDBJ databases">
        <authorList>
            <person name="Feng L."/>
        </authorList>
    </citation>
    <scope>NUCLEOTIDE SEQUENCE</scope>
    <source>
        <strain evidence="1">BfaecisLFYP10</strain>
    </source>
</reference>
<protein>
    <submittedName>
        <fullName evidence="1">Uncharacterized protein</fullName>
    </submittedName>
</protein>